<dbReference type="SMART" id="SM00354">
    <property type="entry name" value="HTH_LACI"/>
    <property type="match status" value="1"/>
</dbReference>
<dbReference type="AlphaFoldDB" id="A0A4Y1WRJ5"/>
<dbReference type="KEGG" id="acou:A5CBH24_07600"/>
<accession>A0A4Y1WRJ5</accession>
<dbReference type="CDD" id="cd06267">
    <property type="entry name" value="PBP1_LacI_sugar_binding-like"/>
    <property type="match status" value="1"/>
</dbReference>
<dbReference type="InterPro" id="IPR028082">
    <property type="entry name" value="Peripla_BP_I"/>
</dbReference>
<evidence type="ECO:0000256" key="3">
    <source>
        <dbReference type="ARBA" id="ARBA00023125"/>
    </source>
</evidence>
<evidence type="ECO:0000256" key="1">
    <source>
        <dbReference type="ARBA" id="ARBA00022491"/>
    </source>
</evidence>
<keyword evidence="1" id="KW-0678">Repressor</keyword>
<proteinExistence type="predicted"/>
<dbReference type="Gene3D" id="1.10.260.40">
    <property type="entry name" value="lambda repressor-like DNA-binding domains"/>
    <property type="match status" value="1"/>
</dbReference>
<evidence type="ECO:0000313" key="7">
    <source>
        <dbReference type="Proteomes" id="UP000318946"/>
    </source>
</evidence>
<organism evidence="6 7">
    <name type="scientific">Alistipes communis</name>
    <dbReference type="NCBI Taxonomy" id="2585118"/>
    <lineage>
        <taxon>Bacteria</taxon>
        <taxon>Pseudomonadati</taxon>
        <taxon>Bacteroidota</taxon>
        <taxon>Bacteroidia</taxon>
        <taxon>Bacteroidales</taxon>
        <taxon>Rikenellaceae</taxon>
        <taxon>Alistipes</taxon>
    </lineage>
</organism>
<sequence>MLNGKANKYRISEKTVKLITEEANSRNYKPSLLAKGLRTQKTNTIGLLVPGIDNPYFANIASTVISETSRLGYTTVLVDTMGAPDLERAGVESLVSRMVDGIIVVPSGQEPDALESIDRNRTPVVLIDRYFEPTALPYVTTNNYEGGLNATKYLIGFGHRDILCIRGVPHSMPARERERGYLDALREAGLEDRARIAGNDFSIQNGYLETKFALSGSARPTAIFAMSNTILLGTIKAIKESGLRIPDDISVVSFDNYTYLDYLDPAITRVSQRISEMGALAVKILLQRIEGTGNDDAKIQLSPQLIVCNSVAHAHGEK</sequence>
<dbReference type="Pfam" id="PF13377">
    <property type="entry name" value="Peripla_BP_3"/>
    <property type="match status" value="1"/>
</dbReference>
<dbReference type="PANTHER" id="PTHR30146:SF148">
    <property type="entry name" value="HTH-TYPE TRANSCRIPTIONAL REPRESSOR PURR-RELATED"/>
    <property type="match status" value="1"/>
</dbReference>
<dbReference type="InterPro" id="IPR046335">
    <property type="entry name" value="LacI/GalR-like_sensor"/>
</dbReference>
<dbReference type="SUPFAM" id="SSF53822">
    <property type="entry name" value="Periplasmic binding protein-like I"/>
    <property type="match status" value="1"/>
</dbReference>
<keyword evidence="3" id="KW-0238">DNA-binding</keyword>
<gene>
    <name evidence="6" type="primary">purR</name>
    <name evidence="6" type="ORF">A5CBH24_07600</name>
</gene>
<dbReference type="PANTHER" id="PTHR30146">
    <property type="entry name" value="LACI-RELATED TRANSCRIPTIONAL REPRESSOR"/>
    <property type="match status" value="1"/>
</dbReference>
<keyword evidence="2" id="KW-0805">Transcription regulation</keyword>
<keyword evidence="7" id="KW-1185">Reference proteome</keyword>
<dbReference type="Proteomes" id="UP000318946">
    <property type="component" value="Chromosome"/>
</dbReference>
<reference evidence="7" key="1">
    <citation type="submission" date="2019-06" db="EMBL/GenBank/DDBJ databases">
        <title>Alistipes onderdonkii subsp. vulgaris subsp. nov., Alistipes dispar sp. nov. and Alistipes communis sp. nov., isolated from human faeces, and creation of Alistipes onderdonkii subsp. onderdonkii subsp. nov.</title>
        <authorList>
            <person name="Sakamoto M."/>
            <person name="Ikeyama N."/>
            <person name="Ogata Y."/>
            <person name="Suda W."/>
            <person name="Iino T."/>
            <person name="Hattori M."/>
            <person name="Ohkuma M."/>
        </authorList>
    </citation>
    <scope>NUCLEOTIDE SEQUENCE [LARGE SCALE GENOMIC DNA]</scope>
    <source>
        <strain evidence="7">5CBH24</strain>
    </source>
</reference>
<keyword evidence="4" id="KW-0804">Transcription</keyword>
<evidence type="ECO:0000256" key="2">
    <source>
        <dbReference type="ARBA" id="ARBA00023015"/>
    </source>
</evidence>
<evidence type="ECO:0000313" key="6">
    <source>
        <dbReference type="EMBL" id="BBL03447.1"/>
    </source>
</evidence>
<dbReference type="InterPro" id="IPR000843">
    <property type="entry name" value="HTH_LacI"/>
</dbReference>
<dbReference type="EMBL" id="AP019735">
    <property type="protein sequence ID" value="BBL03447.1"/>
    <property type="molecule type" value="Genomic_DNA"/>
</dbReference>
<evidence type="ECO:0000256" key="4">
    <source>
        <dbReference type="ARBA" id="ARBA00023163"/>
    </source>
</evidence>
<evidence type="ECO:0000259" key="5">
    <source>
        <dbReference type="SMART" id="SM00354"/>
    </source>
</evidence>
<protein>
    <submittedName>
        <fullName evidence="6">HTH-type transcriptional repressor PurR</fullName>
    </submittedName>
</protein>
<feature type="domain" description="HTH lacI-type" evidence="5">
    <location>
        <begin position="2"/>
        <end position="54"/>
    </location>
</feature>
<dbReference type="GO" id="GO:0000976">
    <property type="term" value="F:transcription cis-regulatory region binding"/>
    <property type="evidence" value="ECO:0007669"/>
    <property type="project" value="TreeGrafter"/>
</dbReference>
<name>A0A4Y1WRJ5_9BACT</name>
<dbReference type="GO" id="GO:0003700">
    <property type="term" value="F:DNA-binding transcription factor activity"/>
    <property type="evidence" value="ECO:0007669"/>
    <property type="project" value="TreeGrafter"/>
</dbReference>
<dbReference type="InterPro" id="IPR010982">
    <property type="entry name" value="Lambda_DNA-bd_dom_sf"/>
</dbReference>
<dbReference type="Gene3D" id="3.40.50.2300">
    <property type="match status" value="2"/>
</dbReference>